<keyword evidence="2" id="KW-0547">Nucleotide-binding</keyword>
<proteinExistence type="predicted"/>
<dbReference type="Pfam" id="PF00069">
    <property type="entry name" value="Pkinase"/>
    <property type="match status" value="1"/>
</dbReference>
<dbReference type="EC" id="2.7.11.1" evidence="1"/>
<reference evidence="5" key="5">
    <citation type="submission" date="2025-09" db="UniProtKB">
        <authorList>
            <consortium name="Ensembl"/>
        </authorList>
    </citation>
    <scope>IDENTIFICATION</scope>
</reference>
<evidence type="ECO:0000256" key="3">
    <source>
        <dbReference type="ARBA" id="ARBA00022840"/>
    </source>
</evidence>
<dbReference type="Proteomes" id="UP000314986">
    <property type="component" value="Unassembled WGS sequence"/>
</dbReference>
<evidence type="ECO:0000256" key="1">
    <source>
        <dbReference type="ARBA" id="ARBA00012513"/>
    </source>
</evidence>
<dbReference type="Ensembl" id="ENSCMIT00000001849.1">
    <property type="protein sequence ID" value="ENSCMIP00000001778.1"/>
    <property type="gene ID" value="ENSCMIG00000001109.1"/>
</dbReference>
<accession>A0A4W3GEK4</accession>
<dbReference type="OMA" id="CTVIGSM"/>
<evidence type="ECO:0000313" key="6">
    <source>
        <dbReference type="Proteomes" id="UP000314986"/>
    </source>
</evidence>
<dbReference type="STRING" id="7868.ENSCMIP00000001778"/>
<dbReference type="PROSITE" id="PS50011">
    <property type="entry name" value="PROTEIN_KINASE_DOM"/>
    <property type="match status" value="1"/>
</dbReference>
<evidence type="ECO:0000259" key="4">
    <source>
        <dbReference type="PROSITE" id="PS50011"/>
    </source>
</evidence>
<reference evidence="6" key="1">
    <citation type="journal article" date="2006" name="Science">
        <title>Ancient noncoding elements conserved in the human genome.</title>
        <authorList>
            <person name="Venkatesh B."/>
            <person name="Kirkness E.F."/>
            <person name="Loh Y.H."/>
            <person name="Halpern A.L."/>
            <person name="Lee A.P."/>
            <person name="Johnson J."/>
            <person name="Dandona N."/>
            <person name="Viswanathan L.D."/>
            <person name="Tay A."/>
            <person name="Venter J.C."/>
            <person name="Strausberg R.L."/>
            <person name="Brenner S."/>
        </authorList>
    </citation>
    <scope>NUCLEOTIDE SEQUENCE [LARGE SCALE GENOMIC DNA]</scope>
</reference>
<reference evidence="6" key="2">
    <citation type="journal article" date="2007" name="PLoS Biol.">
        <title>Survey sequencing and comparative analysis of the elephant shark (Callorhinchus milii) genome.</title>
        <authorList>
            <person name="Venkatesh B."/>
            <person name="Kirkness E.F."/>
            <person name="Loh Y.H."/>
            <person name="Halpern A.L."/>
            <person name="Lee A.P."/>
            <person name="Johnson J."/>
            <person name="Dandona N."/>
            <person name="Viswanathan L.D."/>
            <person name="Tay A."/>
            <person name="Venter J.C."/>
            <person name="Strausberg R.L."/>
            <person name="Brenner S."/>
        </authorList>
    </citation>
    <scope>NUCLEOTIDE SEQUENCE [LARGE SCALE GENOMIC DNA]</scope>
</reference>
<dbReference type="InterPro" id="IPR011009">
    <property type="entry name" value="Kinase-like_dom_sf"/>
</dbReference>
<dbReference type="AlphaFoldDB" id="A0A4W3GEK4"/>
<sequence length="107" mass="12089">FPRSLPVMGFQVDIWSLGIMVIEMVDGEPPYFNEPPLKAMKMIRDNLPPKLKNSQKATPLLKGFLDRLLVRDPSQRATASELLKHPFLTKATAPSCIVSLMRTNRVK</sequence>
<dbReference type="GeneTree" id="ENSGT00940000159792"/>
<keyword evidence="6" id="KW-1185">Reference proteome</keyword>
<reference evidence="5" key="4">
    <citation type="submission" date="2025-08" db="UniProtKB">
        <authorList>
            <consortium name="Ensembl"/>
        </authorList>
    </citation>
    <scope>IDENTIFICATION</scope>
</reference>
<evidence type="ECO:0000313" key="5">
    <source>
        <dbReference type="Ensembl" id="ENSCMIP00000001778.1"/>
    </source>
</evidence>
<dbReference type="Gene3D" id="1.10.510.10">
    <property type="entry name" value="Transferase(Phosphotransferase) domain 1"/>
    <property type="match status" value="1"/>
</dbReference>
<dbReference type="SUPFAM" id="SSF56112">
    <property type="entry name" value="Protein kinase-like (PK-like)"/>
    <property type="match status" value="1"/>
</dbReference>
<dbReference type="GO" id="GO:0005524">
    <property type="term" value="F:ATP binding"/>
    <property type="evidence" value="ECO:0007669"/>
    <property type="project" value="UniProtKB-KW"/>
</dbReference>
<dbReference type="InterPro" id="IPR000719">
    <property type="entry name" value="Prot_kinase_dom"/>
</dbReference>
<name>A0A4W3GEK4_CALMI</name>
<dbReference type="InParanoid" id="A0A4W3GEK4"/>
<reference evidence="6" key="3">
    <citation type="journal article" date="2014" name="Nature">
        <title>Elephant shark genome provides unique insights into gnathostome evolution.</title>
        <authorList>
            <consortium name="International Elephant Shark Genome Sequencing Consortium"/>
            <person name="Venkatesh B."/>
            <person name="Lee A.P."/>
            <person name="Ravi V."/>
            <person name="Maurya A.K."/>
            <person name="Lian M.M."/>
            <person name="Swann J.B."/>
            <person name="Ohta Y."/>
            <person name="Flajnik M.F."/>
            <person name="Sutoh Y."/>
            <person name="Kasahara M."/>
            <person name="Hoon S."/>
            <person name="Gangu V."/>
            <person name="Roy S.W."/>
            <person name="Irimia M."/>
            <person name="Korzh V."/>
            <person name="Kondrychyn I."/>
            <person name="Lim Z.W."/>
            <person name="Tay B.H."/>
            <person name="Tohari S."/>
            <person name="Kong K.W."/>
            <person name="Ho S."/>
            <person name="Lorente-Galdos B."/>
            <person name="Quilez J."/>
            <person name="Marques-Bonet T."/>
            <person name="Raney B.J."/>
            <person name="Ingham P.W."/>
            <person name="Tay A."/>
            <person name="Hillier L.W."/>
            <person name="Minx P."/>
            <person name="Boehm T."/>
            <person name="Wilson R.K."/>
            <person name="Brenner S."/>
            <person name="Warren W.C."/>
        </authorList>
    </citation>
    <scope>NUCLEOTIDE SEQUENCE [LARGE SCALE GENOMIC DNA]</scope>
</reference>
<organism evidence="5 6">
    <name type="scientific">Callorhinchus milii</name>
    <name type="common">Ghost shark</name>
    <dbReference type="NCBI Taxonomy" id="7868"/>
    <lineage>
        <taxon>Eukaryota</taxon>
        <taxon>Metazoa</taxon>
        <taxon>Chordata</taxon>
        <taxon>Craniata</taxon>
        <taxon>Vertebrata</taxon>
        <taxon>Chondrichthyes</taxon>
        <taxon>Holocephali</taxon>
        <taxon>Chimaeriformes</taxon>
        <taxon>Callorhinchidae</taxon>
        <taxon>Callorhinchus</taxon>
    </lineage>
</organism>
<dbReference type="PANTHER" id="PTHR45832">
    <property type="entry name" value="SERINE/THREONINE-PROTEIN KINASE SAMKA-RELATED-RELATED"/>
    <property type="match status" value="1"/>
</dbReference>
<dbReference type="InterPro" id="IPR051931">
    <property type="entry name" value="PAK3-like"/>
</dbReference>
<dbReference type="GO" id="GO:0004674">
    <property type="term" value="F:protein serine/threonine kinase activity"/>
    <property type="evidence" value="ECO:0007669"/>
    <property type="project" value="UniProtKB-EC"/>
</dbReference>
<keyword evidence="3" id="KW-0067">ATP-binding</keyword>
<protein>
    <recommendedName>
        <fullName evidence="1">non-specific serine/threonine protein kinase</fullName>
        <ecNumber evidence="1">2.7.11.1</ecNumber>
    </recommendedName>
</protein>
<evidence type="ECO:0000256" key="2">
    <source>
        <dbReference type="ARBA" id="ARBA00022741"/>
    </source>
</evidence>
<feature type="domain" description="Protein kinase" evidence="4">
    <location>
        <begin position="1"/>
        <end position="88"/>
    </location>
</feature>
<dbReference type="PANTHER" id="PTHR45832:SF9">
    <property type="entry name" value="NON-SPECIFIC SERINE_THREONINE PROTEIN KINASE"/>
    <property type="match status" value="1"/>
</dbReference>